<proteinExistence type="predicted"/>
<protein>
    <submittedName>
        <fullName evidence="1">Uncharacterized protein</fullName>
    </submittedName>
</protein>
<evidence type="ECO:0000313" key="2">
    <source>
        <dbReference type="Proteomes" id="UP001163046"/>
    </source>
</evidence>
<name>A0A9W9YT02_9CNID</name>
<sequence length="178" mass="19312">MVIKFCYCYNFCGAGQYRGGCEVEGLEGRLDRGANLFSSYKAICKIDCTPEDKLERVSTLKNELDEGTVTKVISITEGTTSIQTSQTGGSSSTSISAKIGITLKKVFSAELGVSHTTEYNWAQSSSSSFSREVRNEARIPVEPKKEVSVYQVIGTCTNSDGTVYTVNTKTLVVRGKSI</sequence>
<comment type="caution">
    <text evidence="1">The sequence shown here is derived from an EMBL/GenBank/DDBJ whole genome shotgun (WGS) entry which is preliminary data.</text>
</comment>
<keyword evidence="2" id="KW-1185">Reference proteome</keyword>
<reference evidence="1" key="1">
    <citation type="submission" date="2023-01" db="EMBL/GenBank/DDBJ databases">
        <title>Genome assembly of the deep-sea coral Lophelia pertusa.</title>
        <authorList>
            <person name="Herrera S."/>
            <person name="Cordes E."/>
        </authorList>
    </citation>
    <scope>NUCLEOTIDE SEQUENCE</scope>
    <source>
        <strain evidence="1">USNM1676648</strain>
        <tissue evidence="1">Polyp</tissue>
    </source>
</reference>
<dbReference type="Gene3D" id="2.170.15.10">
    <property type="entry name" value="Proaerolysin, chain A, domain 3"/>
    <property type="match status" value="1"/>
</dbReference>
<gene>
    <name evidence="1" type="ORF">OS493_002438</name>
</gene>
<organism evidence="1 2">
    <name type="scientific">Desmophyllum pertusum</name>
    <dbReference type="NCBI Taxonomy" id="174260"/>
    <lineage>
        <taxon>Eukaryota</taxon>
        <taxon>Metazoa</taxon>
        <taxon>Cnidaria</taxon>
        <taxon>Anthozoa</taxon>
        <taxon>Hexacorallia</taxon>
        <taxon>Scleractinia</taxon>
        <taxon>Caryophylliina</taxon>
        <taxon>Caryophylliidae</taxon>
        <taxon>Desmophyllum</taxon>
    </lineage>
</organism>
<dbReference type="OrthoDB" id="5985247at2759"/>
<accession>A0A9W9YT02</accession>
<dbReference type="AlphaFoldDB" id="A0A9W9YT02"/>
<dbReference type="EMBL" id="MU827302">
    <property type="protein sequence ID" value="KAJ7365722.1"/>
    <property type="molecule type" value="Genomic_DNA"/>
</dbReference>
<dbReference type="Proteomes" id="UP001163046">
    <property type="component" value="Unassembled WGS sequence"/>
</dbReference>
<evidence type="ECO:0000313" key="1">
    <source>
        <dbReference type="EMBL" id="KAJ7365722.1"/>
    </source>
</evidence>